<organism evidence="1">
    <name type="scientific">marine sediment metagenome</name>
    <dbReference type="NCBI Taxonomy" id="412755"/>
    <lineage>
        <taxon>unclassified sequences</taxon>
        <taxon>metagenomes</taxon>
        <taxon>ecological metagenomes</taxon>
    </lineage>
</organism>
<dbReference type="AlphaFoldDB" id="A0A0F8YTI8"/>
<proteinExistence type="predicted"/>
<reference evidence="1" key="1">
    <citation type="journal article" date="2015" name="Nature">
        <title>Complex archaea that bridge the gap between prokaryotes and eukaryotes.</title>
        <authorList>
            <person name="Spang A."/>
            <person name="Saw J.H."/>
            <person name="Jorgensen S.L."/>
            <person name="Zaremba-Niedzwiedzka K."/>
            <person name="Martijn J."/>
            <person name="Lind A.E."/>
            <person name="van Eijk R."/>
            <person name="Schleper C."/>
            <person name="Guy L."/>
            <person name="Ettema T.J."/>
        </authorList>
    </citation>
    <scope>NUCLEOTIDE SEQUENCE</scope>
</reference>
<gene>
    <name evidence="1" type="ORF">LCGC14_3054980</name>
</gene>
<accession>A0A0F8YTI8</accession>
<name>A0A0F8YTI8_9ZZZZ</name>
<protein>
    <submittedName>
        <fullName evidence="1">Uncharacterized protein</fullName>
    </submittedName>
</protein>
<comment type="caution">
    <text evidence="1">The sequence shown here is derived from an EMBL/GenBank/DDBJ whole genome shotgun (WGS) entry which is preliminary data.</text>
</comment>
<sequence length="103" mass="11976">MSMTRLEVWREIVTCVQTHHSGYSETLAFCRNQVDELEAAEEEPEIVQVELKRRSPPEQLDLLFVRVASNDVKIEQLERSVGRLSNSLIHCTEKLRQDLKSHD</sequence>
<evidence type="ECO:0000313" key="1">
    <source>
        <dbReference type="EMBL" id="KKK57389.1"/>
    </source>
</evidence>
<feature type="non-terminal residue" evidence="1">
    <location>
        <position position="103"/>
    </location>
</feature>
<dbReference type="EMBL" id="LAZR01064504">
    <property type="protein sequence ID" value="KKK57389.1"/>
    <property type="molecule type" value="Genomic_DNA"/>
</dbReference>